<dbReference type="AlphaFoldDB" id="A0A955L3V7"/>
<evidence type="ECO:0000313" key="4">
    <source>
        <dbReference type="EMBL" id="MCA9382337.1"/>
    </source>
</evidence>
<dbReference type="InterPro" id="IPR001867">
    <property type="entry name" value="OmpR/PhoB-type_DNA-bd"/>
</dbReference>
<dbReference type="GO" id="GO:0000160">
    <property type="term" value="P:phosphorelay signal transduction system"/>
    <property type="evidence" value="ECO:0007669"/>
    <property type="project" value="InterPro"/>
</dbReference>
<dbReference type="GO" id="GO:0006355">
    <property type="term" value="P:regulation of DNA-templated transcription"/>
    <property type="evidence" value="ECO:0007669"/>
    <property type="project" value="InterPro"/>
</dbReference>
<feature type="domain" description="OmpR/PhoB-type" evidence="3">
    <location>
        <begin position="230"/>
        <end position="333"/>
    </location>
</feature>
<evidence type="ECO:0000313" key="5">
    <source>
        <dbReference type="Proteomes" id="UP000782843"/>
    </source>
</evidence>
<dbReference type="PROSITE" id="PS51755">
    <property type="entry name" value="OMPR_PHOB"/>
    <property type="match status" value="1"/>
</dbReference>
<dbReference type="Gene3D" id="1.10.10.10">
    <property type="entry name" value="Winged helix-like DNA-binding domain superfamily/Winged helix DNA-binding domain"/>
    <property type="match status" value="1"/>
</dbReference>
<sequence>MKTKIIVQPIQSKETEIRTLLYTLGTIKAGFYQSNGFHLDVADNLSNPESAVFLTKPQLQFARDKLNWNNIDEKEVTLNWCELAITKYSIDARLINYEVTPGADILDQWKKHCDEITQFIDMIVDEPNEYKIKLFYKKIGTIASFDTTSKPNEFFIALREDATFGSFLYCLLSAILQIQFRHREWFMSQEIMNFIFESSFIKKLSPDYRMPFKVIQTESLPKIEQEKSKANFLAIGYPVNELFTIEENRLHMNGYGEVDFLSKSEKKLFTYLVLNKDKVITYEELSDNVWGEEYFSLESITKMVQRIREKLQLAGIRKQVIKTERNIGYYYSD</sequence>
<keyword evidence="1 2" id="KW-0238">DNA-binding</keyword>
<dbReference type="EMBL" id="JAGQLG010000111">
    <property type="protein sequence ID" value="MCA9382337.1"/>
    <property type="molecule type" value="Genomic_DNA"/>
</dbReference>
<dbReference type="Proteomes" id="UP000782843">
    <property type="component" value="Unassembled WGS sequence"/>
</dbReference>
<evidence type="ECO:0000259" key="3">
    <source>
        <dbReference type="PROSITE" id="PS51755"/>
    </source>
</evidence>
<comment type="caution">
    <text evidence="4">The sequence shown here is derived from an EMBL/GenBank/DDBJ whole genome shotgun (WGS) entry which is preliminary data.</text>
</comment>
<proteinExistence type="predicted"/>
<accession>A0A955L3V7</accession>
<dbReference type="InterPro" id="IPR016032">
    <property type="entry name" value="Sig_transdc_resp-reg_C-effctor"/>
</dbReference>
<dbReference type="SMART" id="SM00862">
    <property type="entry name" value="Trans_reg_C"/>
    <property type="match status" value="1"/>
</dbReference>
<evidence type="ECO:0000256" key="2">
    <source>
        <dbReference type="PROSITE-ProRule" id="PRU01091"/>
    </source>
</evidence>
<feature type="DNA-binding region" description="OmpR/PhoB-type" evidence="2">
    <location>
        <begin position="230"/>
        <end position="333"/>
    </location>
</feature>
<organism evidence="4 5">
    <name type="scientific">Candidatus Dojkabacteria bacterium</name>
    <dbReference type="NCBI Taxonomy" id="2099670"/>
    <lineage>
        <taxon>Bacteria</taxon>
        <taxon>Candidatus Dojkabacteria</taxon>
    </lineage>
</organism>
<dbReference type="InterPro" id="IPR036388">
    <property type="entry name" value="WH-like_DNA-bd_sf"/>
</dbReference>
<reference evidence="4" key="2">
    <citation type="journal article" date="2021" name="Microbiome">
        <title>Successional dynamics and alternative stable states in a saline activated sludge microbial community over 9 years.</title>
        <authorList>
            <person name="Wang Y."/>
            <person name="Ye J."/>
            <person name="Ju F."/>
            <person name="Liu L."/>
            <person name="Boyd J.A."/>
            <person name="Deng Y."/>
            <person name="Parks D.H."/>
            <person name="Jiang X."/>
            <person name="Yin X."/>
            <person name="Woodcroft B.J."/>
            <person name="Tyson G.W."/>
            <person name="Hugenholtz P."/>
            <person name="Polz M.F."/>
            <person name="Zhang T."/>
        </authorList>
    </citation>
    <scope>NUCLEOTIDE SEQUENCE</scope>
    <source>
        <strain evidence="4">HKST-UBA10</strain>
    </source>
</reference>
<dbReference type="GO" id="GO:0003677">
    <property type="term" value="F:DNA binding"/>
    <property type="evidence" value="ECO:0007669"/>
    <property type="project" value="UniProtKB-UniRule"/>
</dbReference>
<dbReference type="CDD" id="cd00383">
    <property type="entry name" value="trans_reg_C"/>
    <property type="match status" value="1"/>
</dbReference>
<gene>
    <name evidence="4" type="ORF">KC660_02935</name>
</gene>
<reference evidence="4" key="1">
    <citation type="submission" date="2020-04" db="EMBL/GenBank/DDBJ databases">
        <authorList>
            <person name="Zhang T."/>
        </authorList>
    </citation>
    <scope>NUCLEOTIDE SEQUENCE</scope>
    <source>
        <strain evidence="4">HKST-UBA10</strain>
    </source>
</reference>
<dbReference type="Pfam" id="PF00486">
    <property type="entry name" value="Trans_reg_C"/>
    <property type="match status" value="1"/>
</dbReference>
<name>A0A955L3V7_9BACT</name>
<dbReference type="SUPFAM" id="SSF46894">
    <property type="entry name" value="C-terminal effector domain of the bipartite response regulators"/>
    <property type="match status" value="1"/>
</dbReference>
<protein>
    <submittedName>
        <fullName evidence="4">Winged helix-turn-helix domain-containing protein</fullName>
    </submittedName>
</protein>
<evidence type="ECO:0000256" key="1">
    <source>
        <dbReference type="ARBA" id="ARBA00023125"/>
    </source>
</evidence>